<dbReference type="PANTHER" id="PTHR17117:SF3">
    <property type="entry name" value="NADH DEHYDROGENASE [UBIQUINONE] FLAVOPROTEIN 3, MITOCHONDRIAL"/>
    <property type="match status" value="1"/>
</dbReference>
<feature type="compositionally biased region" description="Basic and acidic residues" evidence="1">
    <location>
        <begin position="186"/>
        <end position="198"/>
    </location>
</feature>
<feature type="compositionally biased region" description="Polar residues" evidence="1">
    <location>
        <begin position="298"/>
        <end position="314"/>
    </location>
</feature>
<dbReference type="Pfam" id="PF15880">
    <property type="entry name" value="NDUFV3"/>
    <property type="match status" value="1"/>
</dbReference>
<keyword evidence="2" id="KW-1185">Reference proteome</keyword>
<feature type="region of interest" description="Disordered" evidence="1">
    <location>
        <begin position="33"/>
        <end position="343"/>
    </location>
</feature>
<accession>A0ABM0HLV8</accession>
<feature type="compositionally biased region" description="Basic and acidic residues" evidence="1">
    <location>
        <begin position="328"/>
        <end position="340"/>
    </location>
</feature>
<dbReference type="InterPro" id="IPR026193">
    <property type="entry name" value="NDUFV3"/>
</dbReference>
<dbReference type="PANTHER" id="PTHR17117">
    <property type="entry name" value="NADH-UBIQUINONE OXIDOREDUCTASE"/>
    <property type="match status" value="1"/>
</dbReference>
<organism evidence="2 3">
    <name type="scientific">Ceratotherium simum simum</name>
    <name type="common">Southern white rhinoceros</name>
    <dbReference type="NCBI Taxonomy" id="73337"/>
    <lineage>
        <taxon>Eukaryota</taxon>
        <taxon>Metazoa</taxon>
        <taxon>Chordata</taxon>
        <taxon>Craniata</taxon>
        <taxon>Vertebrata</taxon>
        <taxon>Euteleostomi</taxon>
        <taxon>Mammalia</taxon>
        <taxon>Eutheria</taxon>
        <taxon>Laurasiatheria</taxon>
        <taxon>Perissodactyla</taxon>
        <taxon>Rhinocerotidae</taxon>
        <taxon>Ceratotherium</taxon>
    </lineage>
</organism>
<protein>
    <submittedName>
        <fullName evidence="3">NADH dehydrogenase [ubiquinone] flavoprotein 3, mitochondrial isoform X1</fullName>
    </submittedName>
</protein>
<feature type="compositionally biased region" description="Basic and acidic residues" evidence="1">
    <location>
        <begin position="398"/>
        <end position="407"/>
    </location>
</feature>
<gene>
    <name evidence="3" type="primary">LOC101399650</name>
</gene>
<evidence type="ECO:0000313" key="2">
    <source>
        <dbReference type="Proteomes" id="UP000694910"/>
    </source>
</evidence>
<feature type="compositionally biased region" description="Basic and acidic residues" evidence="1">
    <location>
        <begin position="275"/>
        <end position="296"/>
    </location>
</feature>
<feature type="compositionally biased region" description="Basic and acidic residues" evidence="1">
    <location>
        <begin position="102"/>
        <end position="112"/>
    </location>
</feature>
<proteinExistence type="predicted"/>
<dbReference type="RefSeq" id="XP_004429692.1">
    <property type="nucleotide sequence ID" value="XM_004429635.2"/>
</dbReference>
<dbReference type="Proteomes" id="UP000694910">
    <property type="component" value="Unplaced"/>
</dbReference>
<evidence type="ECO:0000256" key="1">
    <source>
        <dbReference type="SAM" id="MobiDB-lite"/>
    </source>
</evidence>
<feature type="compositionally biased region" description="Low complexity" evidence="1">
    <location>
        <begin position="421"/>
        <end position="431"/>
    </location>
</feature>
<name>A0ABM0HLV8_CERSS</name>
<reference evidence="3" key="1">
    <citation type="submission" date="2025-08" db="UniProtKB">
        <authorList>
            <consortium name="RefSeq"/>
        </authorList>
    </citation>
    <scope>IDENTIFICATION</scope>
</reference>
<evidence type="ECO:0000313" key="3">
    <source>
        <dbReference type="RefSeq" id="XP_004429692.1"/>
    </source>
</evidence>
<feature type="compositionally biased region" description="Low complexity" evidence="1">
    <location>
        <begin position="151"/>
        <end position="161"/>
    </location>
</feature>
<dbReference type="GeneID" id="101399650"/>
<feature type="region of interest" description="Disordered" evidence="1">
    <location>
        <begin position="391"/>
        <end position="437"/>
    </location>
</feature>
<feature type="compositionally biased region" description="Acidic residues" evidence="1">
    <location>
        <begin position="162"/>
        <end position="172"/>
    </location>
</feature>
<sequence length="474" mass="52002">MAALFLLRQGRAGALKTMLLEAQVFRGLASTVSLSAESGKSEKGQPPNPKKQSPPKNVVEPKERGRLVATPAAAELSNNLSPPRSYPSVVSQGGMVASPNPDDNRLFTDEGVPKFLSRKTLVEFPQKVPSPFRKQGSDPEALQENRRGTDDSSSSSSSSSDSESDEEGDSSEADPQLMSKGKGRFPKPEASHSFENRAPKTAMSVKEKAWSQQPRPDLASPERPRQAKRKGTTVKPLEDRKGAEPAPTAAKSQVDGEFMKQNGKEKQLQKVFRSNKIEKESQKPFEVKKILSDHAKSGLSTQPNGGPVPTQLTEETAAGRQLQAAPPEAREGGLEKRVPEPDGEMAFPLFKKEDVGKQVIGIAKANNEILEDQVPIKHLKPVPVHHEDVFNEKTAVPKLEEKGKIIEDSATQMRDQDDAQEPAQTAAPAEPFDNTTYKNLQHHDYTTYTFLDLNLELSKFRMPQPSSGRESPRH</sequence>